<evidence type="ECO:0000313" key="3">
    <source>
        <dbReference type="EMBL" id="ATF25142.1"/>
    </source>
</evidence>
<dbReference type="AlphaFoldDB" id="A0A1D2KSX0"/>
<dbReference type="EMBL" id="CP023483">
    <property type="protein sequence ID" value="ATF25142.1"/>
    <property type="molecule type" value="Genomic_DNA"/>
</dbReference>
<dbReference type="RefSeq" id="WP_069120909.1">
    <property type="nucleotide sequence ID" value="NZ_CBCPHX010000008.1"/>
</dbReference>
<dbReference type="KEGG" id="bths:CNY62_01400"/>
<gene>
    <name evidence="3" type="ORF">CNY62_01400</name>
</gene>
<dbReference type="OrthoDB" id="9797643at2"/>
<dbReference type="Proteomes" id="UP000243591">
    <property type="component" value="Chromosome"/>
</dbReference>
<dbReference type="InterPro" id="IPR053959">
    <property type="entry name" value="YvlB/LiaX_N"/>
</dbReference>
<evidence type="ECO:0000259" key="1">
    <source>
        <dbReference type="Pfam" id="PF09862"/>
    </source>
</evidence>
<protein>
    <submittedName>
        <fullName evidence="3">DUF2089 domain-containing protein</fullName>
    </submittedName>
</protein>
<feature type="domain" description="YvlB/LiaX N-terminal" evidence="2">
    <location>
        <begin position="61"/>
        <end position="87"/>
    </location>
</feature>
<keyword evidence="4" id="KW-1185">Reference proteome</keyword>
<accession>A0A1D2KSX0</accession>
<dbReference type="InterPro" id="IPR018658">
    <property type="entry name" value="DUF2089"/>
</dbReference>
<name>A0A1D2KSX0_BROTH</name>
<reference evidence="3 4" key="1">
    <citation type="submission" date="2017-09" db="EMBL/GenBank/DDBJ databases">
        <title>Complete Genome Sequences of Two Strains of the Meat Spoilage Bacterium Brochothrix thermosphacta Isolated from Ground Chicken.</title>
        <authorList>
            <person name="Paoli G.C."/>
            <person name="Wijey C."/>
            <person name="Chen C.-Y."/>
            <person name="Nguyen L."/>
            <person name="Yan X."/>
            <person name="Irwin P.L."/>
        </authorList>
    </citation>
    <scope>NUCLEOTIDE SEQUENCE [LARGE SCALE GENOMIC DNA]</scope>
    <source>
        <strain evidence="3 4">BI</strain>
    </source>
</reference>
<sequence>MDWFIDLEVDEQEFIKRFLLSSGSLKQLAKEYGVSYPTVRHRLDKVIDKVNISNKDSNSFEMSIMTMVIDEKITLETGKLIIEKHKESVNGYYN</sequence>
<dbReference type="Pfam" id="PF09862">
    <property type="entry name" value="DUF2089"/>
    <property type="match status" value="1"/>
</dbReference>
<evidence type="ECO:0000259" key="2">
    <source>
        <dbReference type="Pfam" id="PF22746"/>
    </source>
</evidence>
<proteinExistence type="predicted"/>
<feature type="domain" description="DUF2089" evidence="1">
    <location>
        <begin position="7"/>
        <end position="51"/>
    </location>
</feature>
<organism evidence="3 4">
    <name type="scientific">Brochothrix thermosphacta</name>
    <name type="common">Microbacterium thermosphactum</name>
    <dbReference type="NCBI Taxonomy" id="2756"/>
    <lineage>
        <taxon>Bacteria</taxon>
        <taxon>Bacillati</taxon>
        <taxon>Bacillota</taxon>
        <taxon>Bacilli</taxon>
        <taxon>Bacillales</taxon>
        <taxon>Listeriaceae</taxon>
        <taxon>Brochothrix</taxon>
    </lineage>
</organism>
<dbReference type="Pfam" id="PF22746">
    <property type="entry name" value="SHOCT-like_DUF2089-C"/>
    <property type="match status" value="1"/>
</dbReference>
<evidence type="ECO:0000313" key="4">
    <source>
        <dbReference type="Proteomes" id="UP000243591"/>
    </source>
</evidence>